<reference evidence="1 2" key="1">
    <citation type="submission" date="2013-09" db="EMBL/GenBank/DDBJ databases">
        <authorList>
            <person name="Durkin A.S."/>
            <person name="Haft D.R."/>
            <person name="McCorrison J."/>
            <person name="Torralba M."/>
            <person name="Gillis M."/>
            <person name="Haft D.H."/>
            <person name="Methe B."/>
            <person name="Sutton G."/>
            <person name="Nelson K.E."/>
        </authorList>
    </citation>
    <scope>NUCLEOTIDE SEQUENCE [LARGE SCALE GENOMIC DNA]</scope>
    <source>
        <strain evidence="1 2">BV3C16-1</strain>
    </source>
</reference>
<dbReference type="Pfam" id="PF12847">
    <property type="entry name" value="Methyltransf_18"/>
    <property type="match status" value="1"/>
</dbReference>
<gene>
    <name evidence="1" type="ORF">HMPREF1250_1971</name>
</gene>
<dbReference type="OrthoDB" id="5881184at2"/>
<accession>U7UU23</accession>
<dbReference type="STRING" id="1111454.HMPREF1250_1971"/>
<keyword evidence="2" id="KW-1185">Reference proteome</keyword>
<comment type="caution">
    <text evidence="1">The sequence shown here is derived from an EMBL/GenBank/DDBJ whole genome shotgun (WGS) entry which is preliminary data.</text>
</comment>
<dbReference type="SUPFAM" id="SSF53335">
    <property type="entry name" value="S-adenosyl-L-methionine-dependent methyltransferases"/>
    <property type="match status" value="1"/>
</dbReference>
<dbReference type="Gene3D" id="3.40.50.150">
    <property type="entry name" value="Vaccinia Virus protein VP39"/>
    <property type="match status" value="1"/>
</dbReference>
<dbReference type="PANTHER" id="PTHR38451:SF1">
    <property type="entry name" value="TRNA (ADENINE(22)-N(1))-METHYLTRANSFERASE"/>
    <property type="match status" value="1"/>
</dbReference>
<dbReference type="InterPro" id="IPR006901">
    <property type="entry name" value="TrmK"/>
</dbReference>
<dbReference type="InterPro" id="IPR029063">
    <property type="entry name" value="SAM-dependent_MTases_sf"/>
</dbReference>
<evidence type="ECO:0000313" key="2">
    <source>
        <dbReference type="Proteomes" id="UP000017090"/>
    </source>
</evidence>
<protein>
    <submittedName>
        <fullName evidence="1">PF04816 family protein</fullName>
    </submittedName>
</protein>
<dbReference type="PATRIC" id="fig|1111454.3.peg.306"/>
<dbReference type="AlphaFoldDB" id="U7UU23"/>
<dbReference type="EMBL" id="AWXA01000007">
    <property type="protein sequence ID" value="ERT61968.1"/>
    <property type="molecule type" value="Genomic_DNA"/>
</dbReference>
<dbReference type="GO" id="GO:0160105">
    <property type="term" value="F:tRNA (adenine(22)-N1)-methyltransferase activity"/>
    <property type="evidence" value="ECO:0007669"/>
    <property type="project" value="InterPro"/>
</dbReference>
<evidence type="ECO:0000313" key="1">
    <source>
        <dbReference type="EMBL" id="ERT61968.1"/>
    </source>
</evidence>
<dbReference type="eggNOG" id="COG2384">
    <property type="taxonomic scope" value="Bacteria"/>
</dbReference>
<dbReference type="Proteomes" id="UP000017090">
    <property type="component" value="Unassembled WGS sequence"/>
</dbReference>
<name>U7UU23_9FIRM</name>
<organism evidence="1 2">
    <name type="scientific">Megasphaera vaginalis</name>
    <name type="common">ex Srinivasan et al. 2021</name>
    <dbReference type="NCBI Taxonomy" id="1111454"/>
    <lineage>
        <taxon>Bacteria</taxon>
        <taxon>Bacillati</taxon>
        <taxon>Bacillota</taxon>
        <taxon>Negativicutes</taxon>
        <taxon>Veillonellales</taxon>
        <taxon>Veillonellaceae</taxon>
        <taxon>Megasphaera</taxon>
    </lineage>
</organism>
<dbReference type="RefSeq" id="WP_023052864.1">
    <property type="nucleotide sequence ID" value="NZ_AWXA01000007.1"/>
</dbReference>
<sequence>MKLTARLAAAAAFVPRGSVIVDVGTDHGYIPIDLCQRGVCPRAVASDIVRGPLSAAAAHVRQASLTERIDCRLADGLKGVRLGEVDGALICGMGGSLMIRILTESAAVRDRLSFLVLQPMSDAAALRSYLYRIGWYPDRETLIADGGRIYQLLRARQGRRKTPPQWQLEIGAENWRERTPLLGALLDEIIDKKKKILQGMRKSRAIHAEELLLLRREIAEWEERRWQCK</sequence>
<dbReference type="PANTHER" id="PTHR38451">
    <property type="entry name" value="TRNA (ADENINE(22)-N(1))-METHYLTRANSFERASE"/>
    <property type="match status" value="1"/>
</dbReference>
<proteinExistence type="predicted"/>
<dbReference type="PIRSF" id="PIRSF018637">
    <property type="entry name" value="TrmK"/>
    <property type="match status" value="1"/>
</dbReference>